<keyword evidence="2" id="KW-1185">Reference proteome</keyword>
<dbReference type="Proteomes" id="UP000324222">
    <property type="component" value="Unassembled WGS sequence"/>
</dbReference>
<sequence length="107" mass="11530">MKGRQLRECSAVRAPPVGHLYGVTAGNPATRRLNHRCSVCLFLTLQPRTVQVMPTSQAAAGTLTDTRAAPMHTAFLTALNVNELRLRTCSCVGGSIGGRGEGERQRR</sequence>
<name>A0A5B7DYB7_PORTR</name>
<evidence type="ECO:0000313" key="2">
    <source>
        <dbReference type="Proteomes" id="UP000324222"/>
    </source>
</evidence>
<protein>
    <submittedName>
        <fullName evidence="1">Uncharacterized protein</fullName>
    </submittedName>
</protein>
<evidence type="ECO:0000313" key="1">
    <source>
        <dbReference type="EMBL" id="MPC25996.1"/>
    </source>
</evidence>
<reference evidence="1 2" key="1">
    <citation type="submission" date="2019-05" db="EMBL/GenBank/DDBJ databases">
        <title>Another draft genome of Portunus trituberculatus and its Hox gene families provides insights of decapod evolution.</title>
        <authorList>
            <person name="Jeong J.-H."/>
            <person name="Song I."/>
            <person name="Kim S."/>
            <person name="Choi T."/>
            <person name="Kim D."/>
            <person name="Ryu S."/>
            <person name="Kim W."/>
        </authorList>
    </citation>
    <scope>NUCLEOTIDE SEQUENCE [LARGE SCALE GENOMIC DNA]</scope>
    <source>
        <tissue evidence="1">Muscle</tissue>
    </source>
</reference>
<organism evidence="1 2">
    <name type="scientific">Portunus trituberculatus</name>
    <name type="common">Swimming crab</name>
    <name type="synonym">Neptunus trituberculatus</name>
    <dbReference type="NCBI Taxonomy" id="210409"/>
    <lineage>
        <taxon>Eukaryota</taxon>
        <taxon>Metazoa</taxon>
        <taxon>Ecdysozoa</taxon>
        <taxon>Arthropoda</taxon>
        <taxon>Crustacea</taxon>
        <taxon>Multicrustacea</taxon>
        <taxon>Malacostraca</taxon>
        <taxon>Eumalacostraca</taxon>
        <taxon>Eucarida</taxon>
        <taxon>Decapoda</taxon>
        <taxon>Pleocyemata</taxon>
        <taxon>Brachyura</taxon>
        <taxon>Eubrachyura</taxon>
        <taxon>Portunoidea</taxon>
        <taxon>Portunidae</taxon>
        <taxon>Portuninae</taxon>
        <taxon>Portunus</taxon>
    </lineage>
</organism>
<accession>A0A5B7DYB7</accession>
<dbReference type="EMBL" id="VSRR010001540">
    <property type="protein sequence ID" value="MPC25996.1"/>
    <property type="molecule type" value="Genomic_DNA"/>
</dbReference>
<comment type="caution">
    <text evidence="1">The sequence shown here is derived from an EMBL/GenBank/DDBJ whole genome shotgun (WGS) entry which is preliminary data.</text>
</comment>
<dbReference type="AlphaFoldDB" id="A0A5B7DYB7"/>
<proteinExistence type="predicted"/>
<gene>
    <name evidence="1" type="ORF">E2C01_019123</name>
</gene>